<dbReference type="FunCoup" id="A0A1U8ARS7">
    <property type="interactions" value="12"/>
</dbReference>
<evidence type="ECO:0000313" key="2">
    <source>
        <dbReference type="Proteomes" id="UP000189703"/>
    </source>
</evidence>
<dbReference type="Proteomes" id="UP000189703">
    <property type="component" value="Unplaced"/>
</dbReference>
<name>A0A1U8ARS7_NELNU</name>
<gene>
    <name evidence="3" type="primary">LOC104603195</name>
</gene>
<dbReference type="KEGG" id="nnu:104603195"/>
<organism evidence="2 3">
    <name type="scientific">Nelumbo nucifera</name>
    <name type="common">Sacred lotus</name>
    <dbReference type="NCBI Taxonomy" id="4432"/>
    <lineage>
        <taxon>Eukaryota</taxon>
        <taxon>Viridiplantae</taxon>
        <taxon>Streptophyta</taxon>
        <taxon>Embryophyta</taxon>
        <taxon>Tracheophyta</taxon>
        <taxon>Spermatophyta</taxon>
        <taxon>Magnoliopsida</taxon>
        <taxon>Proteales</taxon>
        <taxon>Nelumbonaceae</taxon>
        <taxon>Nelumbo</taxon>
    </lineage>
</organism>
<dbReference type="OrthoDB" id="1433808at2759"/>
<proteinExistence type="predicted"/>
<sequence length="133" mass="14631">MIKALKKLKVWSRNKKKKRKTHALQPSPPPALHCSCCYCSNQPSAPPLPSWVDFDQTQEPASVSGLWPPSGSDPPASHTHQFEAASEVISRNPRGFQAKVLHLSQPTQGVFIFCSGVVYTDLGIEYSVANDDE</sequence>
<feature type="region of interest" description="Disordered" evidence="1">
    <location>
        <begin position="59"/>
        <end position="83"/>
    </location>
</feature>
<keyword evidence="2" id="KW-1185">Reference proteome</keyword>
<accession>A0A1U8ARS7</accession>
<evidence type="ECO:0000313" key="3">
    <source>
        <dbReference type="RefSeq" id="XP_010265470.1"/>
    </source>
</evidence>
<protein>
    <submittedName>
        <fullName evidence="3">Uncharacterized protein LOC104603195 isoform X1</fullName>
    </submittedName>
</protein>
<evidence type="ECO:0000256" key="1">
    <source>
        <dbReference type="SAM" id="MobiDB-lite"/>
    </source>
</evidence>
<dbReference type="GeneID" id="104603195"/>
<dbReference type="InParanoid" id="A0A1U8ARS7"/>
<dbReference type="AlphaFoldDB" id="A0A1U8ARS7"/>
<reference evidence="3" key="1">
    <citation type="submission" date="2025-08" db="UniProtKB">
        <authorList>
            <consortium name="RefSeq"/>
        </authorList>
    </citation>
    <scope>IDENTIFICATION</scope>
</reference>
<dbReference type="RefSeq" id="XP_010265470.1">
    <property type="nucleotide sequence ID" value="XM_010267168.2"/>
</dbReference>